<feature type="non-terminal residue" evidence="3">
    <location>
        <position position="1"/>
    </location>
</feature>
<dbReference type="PANTHER" id="PTHR16263:SF4">
    <property type="entry name" value="TETRATRICOPEPTIDE REPEAT PROTEIN 38"/>
    <property type="match status" value="1"/>
</dbReference>
<reference evidence="4" key="1">
    <citation type="journal article" date="2014" name="Nat. Genet.">
        <title>Genome of the human hookworm Necator americanus.</title>
        <authorList>
            <person name="Tang Y.T."/>
            <person name="Gao X."/>
            <person name="Rosa B.A."/>
            <person name="Abubucker S."/>
            <person name="Hallsworth-Pepin K."/>
            <person name="Martin J."/>
            <person name="Tyagi R."/>
            <person name="Heizer E."/>
            <person name="Zhang X."/>
            <person name="Bhonagiri-Palsikar V."/>
            <person name="Minx P."/>
            <person name="Warren W.C."/>
            <person name="Wang Q."/>
            <person name="Zhan B."/>
            <person name="Hotez P.J."/>
            <person name="Sternberg P.W."/>
            <person name="Dougall A."/>
            <person name="Gaze S.T."/>
            <person name="Mulvenna J."/>
            <person name="Sotillo J."/>
            <person name="Ranganathan S."/>
            <person name="Rabelo E.M."/>
            <person name="Wilson R.K."/>
            <person name="Felgner P.L."/>
            <person name="Bethony J."/>
            <person name="Hawdon J.M."/>
            <person name="Gasser R.B."/>
            <person name="Loukas A."/>
            <person name="Mitreva M."/>
        </authorList>
    </citation>
    <scope>NUCLEOTIDE SEQUENCE [LARGE SCALE GENOMIC DNA]</scope>
</reference>
<evidence type="ECO:0000256" key="2">
    <source>
        <dbReference type="ARBA" id="ARBA00022803"/>
    </source>
</evidence>
<dbReference type="OrthoDB" id="1427555at2759"/>
<evidence type="ECO:0000313" key="3">
    <source>
        <dbReference type="EMBL" id="ETN76381.1"/>
    </source>
</evidence>
<accession>W2T5C4</accession>
<evidence type="ECO:0000256" key="1">
    <source>
        <dbReference type="ARBA" id="ARBA00022737"/>
    </source>
</evidence>
<keyword evidence="4" id="KW-1185">Reference proteome</keyword>
<dbReference type="Proteomes" id="UP000053676">
    <property type="component" value="Unassembled WGS sequence"/>
</dbReference>
<dbReference type="KEGG" id="nai:NECAME_11735"/>
<dbReference type="OMA" id="YEVPLTI"/>
<dbReference type="InterPro" id="IPR033891">
    <property type="entry name" value="TTC38"/>
</dbReference>
<organism evidence="3 4">
    <name type="scientific">Necator americanus</name>
    <name type="common">Human hookworm</name>
    <dbReference type="NCBI Taxonomy" id="51031"/>
    <lineage>
        <taxon>Eukaryota</taxon>
        <taxon>Metazoa</taxon>
        <taxon>Ecdysozoa</taxon>
        <taxon>Nematoda</taxon>
        <taxon>Chromadorea</taxon>
        <taxon>Rhabditida</taxon>
        <taxon>Rhabditina</taxon>
        <taxon>Rhabditomorpha</taxon>
        <taxon>Strongyloidea</taxon>
        <taxon>Ancylostomatidae</taxon>
        <taxon>Bunostominae</taxon>
        <taxon>Necator</taxon>
    </lineage>
</organism>
<keyword evidence="1" id="KW-0677">Repeat</keyword>
<evidence type="ECO:0000313" key="4">
    <source>
        <dbReference type="Proteomes" id="UP000053676"/>
    </source>
</evidence>
<gene>
    <name evidence="3" type="ORF">NECAME_11735</name>
</gene>
<keyword evidence="2" id="KW-0802">TPR repeat</keyword>
<dbReference type="EMBL" id="KI660232">
    <property type="protein sequence ID" value="ETN76381.1"/>
    <property type="molecule type" value="Genomic_DNA"/>
</dbReference>
<name>W2T5C4_NECAM</name>
<sequence>ALEQNRYDCWATHARAHVLEMEGRFDEGIAFLESTVEDWKPGWMLAAHNYWHNGLYYIERHKNYEVPLTIFDKLVNNGIFMRKN</sequence>
<evidence type="ECO:0008006" key="5">
    <source>
        <dbReference type="Google" id="ProtNLM"/>
    </source>
</evidence>
<dbReference type="AlphaFoldDB" id="W2T5C4"/>
<dbReference type="PANTHER" id="PTHR16263">
    <property type="entry name" value="TETRATRICOPEPTIDE REPEAT PROTEIN 38"/>
    <property type="match status" value="1"/>
</dbReference>
<protein>
    <recommendedName>
        <fullName evidence="5">Tetratricopeptide repeat protein 38</fullName>
    </recommendedName>
</protein>
<proteinExistence type="predicted"/>